<evidence type="ECO:0000313" key="1">
    <source>
        <dbReference type="EMBL" id="KAG0412916.1"/>
    </source>
</evidence>
<evidence type="ECO:0000313" key="2">
    <source>
        <dbReference type="Proteomes" id="UP000805193"/>
    </source>
</evidence>
<gene>
    <name evidence="1" type="ORF">HPB47_009947</name>
</gene>
<dbReference type="Proteomes" id="UP000805193">
    <property type="component" value="Unassembled WGS sequence"/>
</dbReference>
<proteinExistence type="predicted"/>
<keyword evidence="2" id="KW-1185">Reference proteome</keyword>
<organism evidence="1 2">
    <name type="scientific">Ixodes persulcatus</name>
    <name type="common">Taiga tick</name>
    <dbReference type="NCBI Taxonomy" id="34615"/>
    <lineage>
        <taxon>Eukaryota</taxon>
        <taxon>Metazoa</taxon>
        <taxon>Ecdysozoa</taxon>
        <taxon>Arthropoda</taxon>
        <taxon>Chelicerata</taxon>
        <taxon>Arachnida</taxon>
        <taxon>Acari</taxon>
        <taxon>Parasitiformes</taxon>
        <taxon>Ixodida</taxon>
        <taxon>Ixodoidea</taxon>
        <taxon>Ixodidae</taxon>
        <taxon>Ixodinae</taxon>
        <taxon>Ixodes</taxon>
    </lineage>
</organism>
<comment type="caution">
    <text evidence="1">The sequence shown here is derived from an EMBL/GenBank/DDBJ whole genome shotgun (WGS) entry which is preliminary data.</text>
</comment>
<sequence>MRSNHNRCRPPDFYDRAYLGRPPLSRPQHPGHLQSHHHHLQHHPQGHHQQLQHPGSISSSGTSGSSSSVHSGPSGAYRAHAPLVKQGGLGSNSARARRRRMKCLISLGLILPALAGVIGESGNPYVLEVSLYAASNASSTGVFTTYPPEDKA</sequence>
<name>A0AC60P0I0_IXOPE</name>
<reference evidence="1 2" key="1">
    <citation type="journal article" date="2020" name="Cell">
        <title>Large-Scale Comparative Analyses of Tick Genomes Elucidate Their Genetic Diversity and Vector Capacities.</title>
        <authorList>
            <consortium name="Tick Genome and Microbiome Consortium (TIGMIC)"/>
            <person name="Jia N."/>
            <person name="Wang J."/>
            <person name="Shi W."/>
            <person name="Du L."/>
            <person name="Sun Y."/>
            <person name="Zhan W."/>
            <person name="Jiang J.F."/>
            <person name="Wang Q."/>
            <person name="Zhang B."/>
            <person name="Ji P."/>
            <person name="Bell-Sakyi L."/>
            <person name="Cui X.M."/>
            <person name="Yuan T.T."/>
            <person name="Jiang B.G."/>
            <person name="Yang W.F."/>
            <person name="Lam T.T."/>
            <person name="Chang Q.C."/>
            <person name="Ding S.J."/>
            <person name="Wang X.J."/>
            <person name="Zhu J.G."/>
            <person name="Ruan X.D."/>
            <person name="Zhao L."/>
            <person name="Wei J.T."/>
            <person name="Ye R.Z."/>
            <person name="Que T.C."/>
            <person name="Du C.H."/>
            <person name="Zhou Y.H."/>
            <person name="Cheng J.X."/>
            <person name="Dai P.F."/>
            <person name="Guo W.B."/>
            <person name="Han X.H."/>
            <person name="Huang E.J."/>
            <person name="Li L.F."/>
            <person name="Wei W."/>
            <person name="Gao Y.C."/>
            <person name="Liu J.Z."/>
            <person name="Shao H.Z."/>
            <person name="Wang X."/>
            <person name="Wang C.C."/>
            <person name="Yang T.C."/>
            <person name="Huo Q.B."/>
            <person name="Li W."/>
            <person name="Chen H.Y."/>
            <person name="Chen S.E."/>
            <person name="Zhou L.G."/>
            <person name="Ni X.B."/>
            <person name="Tian J.H."/>
            <person name="Sheng Y."/>
            <person name="Liu T."/>
            <person name="Pan Y.S."/>
            <person name="Xia L.Y."/>
            <person name="Li J."/>
            <person name="Zhao F."/>
            <person name="Cao W.C."/>
        </authorList>
    </citation>
    <scope>NUCLEOTIDE SEQUENCE [LARGE SCALE GENOMIC DNA]</scope>
    <source>
        <strain evidence="1">Iper-2018</strain>
    </source>
</reference>
<protein>
    <submittedName>
        <fullName evidence="1">Uncharacterized protein</fullName>
    </submittedName>
</protein>
<dbReference type="EMBL" id="JABSTQ010011311">
    <property type="protein sequence ID" value="KAG0412916.1"/>
    <property type="molecule type" value="Genomic_DNA"/>
</dbReference>
<accession>A0AC60P0I0</accession>